<gene>
    <name evidence="1" type="ORF">C8C76_1478</name>
</gene>
<proteinExistence type="predicted"/>
<organism evidence="1 2">
    <name type="scientific">Halanaerobium saccharolyticum</name>
    <dbReference type="NCBI Taxonomy" id="43595"/>
    <lineage>
        <taxon>Bacteria</taxon>
        <taxon>Bacillati</taxon>
        <taxon>Bacillota</taxon>
        <taxon>Clostridia</taxon>
        <taxon>Halanaerobiales</taxon>
        <taxon>Halanaerobiaceae</taxon>
        <taxon>Halanaerobium</taxon>
    </lineage>
</organism>
<name>A0A2T5RFT3_9FIRM</name>
<comment type="caution">
    <text evidence="1">The sequence shown here is derived from an EMBL/GenBank/DDBJ whole genome shotgun (WGS) entry which is preliminary data.</text>
</comment>
<dbReference type="Proteomes" id="UP000244089">
    <property type="component" value="Unassembled WGS sequence"/>
</dbReference>
<dbReference type="AlphaFoldDB" id="A0A2T5RFT3"/>
<sequence length="33" mass="4161">MFRNNKKLERNYDNAREDLYNNHSNVVLELMRY</sequence>
<reference evidence="1 2" key="1">
    <citation type="submission" date="2018-04" db="EMBL/GenBank/DDBJ databases">
        <title>Subsurface microbial communities from deep shales in Ohio and West Virginia, USA.</title>
        <authorList>
            <person name="Wrighton K."/>
        </authorList>
    </citation>
    <scope>NUCLEOTIDE SEQUENCE [LARGE SCALE GENOMIC DNA]</scope>
    <source>
        <strain evidence="1 2">WC1</strain>
    </source>
</reference>
<evidence type="ECO:0000313" key="1">
    <source>
        <dbReference type="EMBL" id="PTV93213.1"/>
    </source>
</evidence>
<protein>
    <submittedName>
        <fullName evidence="1">Uncharacterized protein</fullName>
    </submittedName>
</protein>
<evidence type="ECO:0000313" key="2">
    <source>
        <dbReference type="Proteomes" id="UP000244089"/>
    </source>
</evidence>
<accession>A0A2T5RFT3</accession>
<dbReference type="EMBL" id="QAXS01000047">
    <property type="protein sequence ID" value="PTV93213.1"/>
    <property type="molecule type" value="Genomic_DNA"/>
</dbReference>